<name>A0A284QQZ6_ARMOS</name>
<reference evidence="3" key="1">
    <citation type="journal article" date="2017" name="Nat. Ecol. Evol.">
        <title>Genome expansion and lineage-specific genetic innovations in the forest pathogenic fungi Armillaria.</title>
        <authorList>
            <person name="Sipos G."/>
            <person name="Prasanna A.N."/>
            <person name="Walter M.C."/>
            <person name="O'Connor E."/>
            <person name="Balint B."/>
            <person name="Krizsan K."/>
            <person name="Kiss B."/>
            <person name="Hess J."/>
            <person name="Varga T."/>
            <person name="Slot J."/>
            <person name="Riley R."/>
            <person name="Boka B."/>
            <person name="Rigling D."/>
            <person name="Barry K."/>
            <person name="Lee J."/>
            <person name="Mihaltcheva S."/>
            <person name="LaButti K."/>
            <person name="Lipzen A."/>
            <person name="Waldron R."/>
            <person name="Moloney N.M."/>
            <person name="Sperisen C."/>
            <person name="Kredics L."/>
            <person name="Vagvoelgyi C."/>
            <person name="Patrignani A."/>
            <person name="Fitzpatrick D."/>
            <person name="Nagy I."/>
            <person name="Doyle S."/>
            <person name="Anderson J.B."/>
            <person name="Grigoriev I.V."/>
            <person name="Gueldener U."/>
            <person name="Muensterkoetter M."/>
            <person name="Nagy L.G."/>
        </authorList>
    </citation>
    <scope>NUCLEOTIDE SEQUENCE [LARGE SCALE GENOMIC DNA]</scope>
    <source>
        <strain evidence="3">C18/9</strain>
    </source>
</reference>
<dbReference type="EMBL" id="FUEG01000001">
    <property type="protein sequence ID" value="SJK98902.1"/>
    <property type="molecule type" value="Genomic_DNA"/>
</dbReference>
<evidence type="ECO:0000256" key="1">
    <source>
        <dbReference type="SAM" id="MobiDB-lite"/>
    </source>
</evidence>
<keyword evidence="3" id="KW-1185">Reference proteome</keyword>
<feature type="region of interest" description="Disordered" evidence="1">
    <location>
        <begin position="1"/>
        <end position="23"/>
    </location>
</feature>
<evidence type="ECO:0000313" key="2">
    <source>
        <dbReference type="EMBL" id="SJK98902.1"/>
    </source>
</evidence>
<dbReference type="OrthoDB" id="10388356at2759"/>
<evidence type="ECO:0000313" key="3">
    <source>
        <dbReference type="Proteomes" id="UP000219338"/>
    </source>
</evidence>
<protein>
    <submittedName>
        <fullName evidence="2">Uncharacterized protein</fullName>
    </submittedName>
</protein>
<dbReference type="AlphaFoldDB" id="A0A284QQZ6"/>
<dbReference type="Proteomes" id="UP000219338">
    <property type="component" value="Unassembled WGS sequence"/>
</dbReference>
<gene>
    <name evidence="2" type="ORF">ARMOST_02178</name>
</gene>
<accession>A0A284QQZ6</accession>
<proteinExistence type="predicted"/>
<sequence length="121" mass="13795">MDSLTYDSVQDRGATTSIDSSQSNPLLDDRTLMLKEKGQLLGLDRLYAHIPQWPWPKVLSGRYHLVLTARLCATFAKSVVPATTGLKHDAPLHIHYPRRLYWGHRLTAYQQNVYIPPTLLL</sequence>
<organism evidence="2 3">
    <name type="scientific">Armillaria ostoyae</name>
    <name type="common">Armillaria root rot fungus</name>
    <dbReference type="NCBI Taxonomy" id="47428"/>
    <lineage>
        <taxon>Eukaryota</taxon>
        <taxon>Fungi</taxon>
        <taxon>Dikarya</taxon>
        <taxon>Basidiomycota</taxon>
        <taxon>Agaricomycotina</taxon>
        <taxon>Agaricomycetes</taxon>
        <taxon>Agaricomycetidae</taxon>
        <taxon>Agaricales</taxon>
        <taxon>Marasmiineae</taxon>
        <taxon>Physalacriaceae</taxon>
        <taxon>Armillaria</taxon>
    </lineage>
</organism>